<feature type="coiled-coil region" evidence="7">
    <location>
        <begin position="1070"/>
        <end position="1097"/>
    </location>
</feature>
<evidence type="ECO:0000256" key="3">
    <source>
        <dbReference type="ARBA" id="ARBA00022670"/>
    </source>
</evidence>
<feature type="compositionally biased region" description="Polar residues" evidence="8">
    <location>
        <begin position="733"/>
        <end position="745"/>
    </location>
</feature>
<dbReference type="Pfam" id="PF13446">
    <property type="entry name" value="RPT"/>
    <property type="match status" value="4"/>
</dbReference>
<dbReference type="EC" id="3.4.19.12" evidence="2"/>
<dbReference type="PROSITE" id="PS50235">
    <property type="entry name" value="USP_3"/>
    <property type="match status" value="1"/>
</dbReference>
<organism evidence="10 11">
    <name type="scientific">Karstenula rhodostoma CBS 690.94</name>
    <dbReference type="NCBI Taxonomy" id="1392251"/>
    <lineage>
        <taxon>Eukaryota</taxon>
        <taxon>Fungi</taxon>
        <taxon>Dikarya</taxon>
        <taxon>Ascomycota</taxon>
        <taxon>Pezizomycotina</taxon>
        <taxon>Dothideomycetes</taxon>
        <taxon>Pleosporomycetidae</taxon>
        <taxon>Pleosporales</taxon>
        <taxon>Massarineae</taxon>
        <taxon>Didymosphaeriaceae</taxon>
        <taxon>Karstenula</taxon>
    </lineage>
</organism>
<dbReference type="GO" id="GO:0070628">
    <property type="term" value="F:proteasome binding"/>
    <property type="evidence" value="ECO:0007669"/>
    <property type="project" value="TreeGrafter"/>
</dbReference>
<feature type="region of interest" description="Disordered" evidence="8">
    <location>
        <begin position="730"/>
        <end position="824"/>
    </location>
</feature>
<sequence length="1226" mass="138099">MLGPGKTAPLLLQDLLTYDPRYESLAGRNLLTSPPPHHDPHAAPTSSVPRRNCRHDVQLKEEQSAVPQKGIDPDENTTYRVAVYCRNCRWHFDIWVDFRDDGPQNYPCRKTNPDFPLHHFMFSGEEDPLRSESLGGHNKPRSYSFYCSADKCPVVLRIRIHPPRLSDSDVALLTDPANLRRRWERAKEINGDRADPDMAQSIDAPNFLNTYLHDSFNPTKGKTRIPLLNRKFLKTFGRDCDEILKKLGFTFAVEVDADGNSTDGWYLPKPSEAQHPLDSLETTTRNIIDDARFELNAIILGFPESERSTARRNPMTLVPARNYIELALGCDDYELRQGGRRETRNSHREEDHPYYAGLGALADFADRLLIFAYDRQVAMDPVNTSYYFECLKDLAKGRDSEMLFTQSAILESQGLFTRQDVVHAYRTLGIDPSHATALSDDIITNQFKSRLSDIGPRQVEEARSALRIIGLVRDSDMIQRAASNSIETYAEALAWLNLPDSVELSGDDFVITMFTSKVNDSPEEADTGRKAVRVIADHRKSQRLWQWLETGQMDAAEMDAAEAYATLGITDRSSKLDPSVLQTLYDGMISDSPENAQRLETALQKVRQDQENSYGSDQQPSGQNFELHEWPVGCCNIGNTCYLNSVLQFLFTVKPLRDMVIDCDKHFQDLSPEALEPKRVGRTAVSRARAETGQQFVRELQTLFKRMITANEHNIRPERSLAALALTRGESTDIASESNAPTRPSSGLGKIGDMPVSGPMLPPGFHTTSLPPSPADSVMGDAEGDADSMKAMDLTASSDKPDNTVTTRSEPPSRPPPIPPRPQATVDIGLKKLEDVAQQQDAAEILNNVFDLLSCAFQGEDVLQDGEQLDLIKKTFFSNVTTVRKTKDKDIPKSDLQDNLLVSTKGRDRSICAALDDEFGLTELEGGVTKYEIFDTAAPVQIINVRRLQFENGRARKDESHLALDKVLYLDRYLKSTKSLSEEKLQELRNQQWQLQAELRALETRKKLIKETDFKDVDLPGVLDETAVLVTKLEEQSPEAASEPPQASPKQRDPSPVPQGTIAEQLNKRADELRPELAEIHDRMDKLEQQIDSVFENCKDHPYRLHAIFMHAGSHSGGHYWIYIYDFQNDIWRKYNDETVTLESEETILKKVEQDRPPTSTGIVYVRDDVATEYTEALHRELHEAKGSQNGETTQHGDVEMTDAPSSNVVHVDDYTKLEVLDGQEK</sequence>
<protein>
    <recommendedName>
        <fullName evidence="2">ubiquitinyl hydrolase 1</fullName>
        <ecNumber evidence="2">3.4.19.12</ecNumber>
    </recommendedName>
</protein>
<dbReference type="InterPro" id="IPR018200">
    <property type="entry name" value="USP_CS"/>
</dbReference>
<dbReference type="SUPFAM" id="SSF54001">
    <property type="entry name" value="Cysteine proteinases"/>
    <property type="match status" value="1"/>
</dbReference>
<keyword evidence="11" id="KW-1185">Reference proteome</keyword>
<evidence type="ECO:0000256" key="7">
    <source>
        <dbReference type="SAM" id="Coils"/>
    </source>
</evidence>
<dbReference type="InterPro" id="IPR044635">
    <property type="entry name" value="UBP14-like"/>
</dbReference>
<proteinExistence type="predicted"/>
<feature type="region of interest" description="Disordered" evidence="8">
    <location>
        <begin position="27"/>
        <end position="50"/>
    </location>
</feature>
<accession>A0A9P4PI90</accession>
<dbReference type="AlphaFoldDB" id="A0A9P4PI90"/>
<dbReference type="InterPro" id="IPR001394">
    <property type="entry name" value="Peptidase_C19_UCH"/>
</dbReference>
<evidence type="ECO:0000256" key="5">
    <source>
        <dbReference type="ARBA" id="ARBA00022801"/>
    </source>
</evidence>
<dbReference type="GO" id="GO:0061136">
    <property type="term" value="P:regulation of proteasomal protein catabolic process"/>
    <property type="evidence" value="ECO:0007669"/>
    <property type="project" value="TreeGrafter"/>
</dbReference>
<evidence type="ECO:0000256" key="8">
    <source>
        <dbReference type="SAM" id="MobiDB-lite"/>
    </source>
</evidence>
<evidence type="ECO:0000256" key="2">
    <source>
        <dbReference type="ARBA" id="ARBA00012759"/>
    </source>
</evidence>
<feature type="region of interest" description="Disordered" evidence="8">
    <location>
        <begin position="1182"/>
        <end position="1207"/>
    </location>
</feature>
<dbReference type="InterPro" id="IPR025305">
    <property type="entry name" value="UCH_repeat_domain"/>
</dbReference>
<dbReference type="InterPro" id="IPR028889">
    <property type="entry name" value="USP"/>
</dbReference>
<dbReference type="GO" id="GO:0043161">
    <property type="term" value="P:proteasome-mediated ubiquitin-dependent protein catabolic process"/>
    <property type="evidence" value="ECO:0007669"/>
    <property type="project" value="InterPro"/>
</dbReference>
<feature type="domain" description="USP" evidence="9">
    <location>
        <begin position="632"/>
        <end position="1168"/>
    </location>
</feature>
<keyword evidence="3" id="KW-0645">Protease</keyword>
<dbReference type="GO" id="GO:0016579">
    <property type="term" value="P:protein deubiquitination"/>
    <property type="evidence" value="ECO:0007669"/>
    <property type="project" value="InterPro"/>
</dbReference>
<dbReference type="InterPro" id="IPR038765">
    <property type="entry name" value="Papain-like_cys_pep_sf"/>
</dbReference>
<feature type="compositionally biased region" description="Pro residues" evidence="8">
    <location>
        <begin position="812"/>
        <end position="822"/>
    </location>
</feature>
<dbReference type="PROSITE" id="PS00973">
    <property type="entry name" value="USP_2"/>
    <property type="match status" value="1"/>
</dbReference>
<evidence type="ECO:0000259" key="9">
    <source>
        <dbReference type="PROSITE" id="PS50235"/>
    </source>
</evidence>
<keyword evidence="4" id="KW-0833">Ubl conjugation pathway</keyword>
<feature type="region of interest" description="Disordered" evidence="8">
    <location>
        <begin position="1034"/>
        <end position="1060"/>
    </location>
</feature>
<reference evidence="10" key="1">
    <citation type="journal article" date="2020" name="Stud. Mycol.">
        <title>101 Dothideomycetes genomes: a test case for predicting lifestyles and emergence of pathogens.</title>
        <authorList>
            <person name="Haridas S."/>
            <person name="Albert R."/>
            <person name="Binder M."/>
            <person name="Bloem J."/>
            <person name="Labutti K."/>
            <person name="Salamov A."/>
            <person name="Andreopoulos B."/>
            <person name="Baker S."/>
            <person name="Barry K."/>
            <person name="Bills G."/>
            <person name="Bluhm B."/>
            <person name="Cannon C."/>
            <person name="Castanera R."/>
            <person name="Culley D."/>
            <person name="Daum C."/>
            <person name="Ezra D."/>
            <person name="Gonzalez J."/>
            <person name="Henrissat B."/>
            <person name="Kuo A."/>
            <person name="Liang C."/>
            <person name="Lipzen A."/>
            <person name="Lutzoni F."/>
            <person name="Magnuson J."/>
            <person name="Mondo S."/>
            <person name="Nolan M."/>
            <person name="Ohm R."/>
            <person name="Pangilinan J."/>
            <person name="Park H.-J."/>
            <person name="Ramirez L."/>
            <person name="Alfaro M."/>
            <person name="Sun H."/>
            <person name="Tritt A."/>
            <person name="Yoshinaga Y."/>
            <person name="Zwiers L.-H."/>
            <person name="Turgeon B."/>
            <person name="Goodwin S."/>
            <person name="Spatafora J."/>
            <person name="Crous P."/>
            <person name="Grigoriev I."/>
        </authorList>
    </citation>
    <scope>NUCLEOTIDE SEQUENCE</scope>
    <source>
        <strain evidence="10">CBS 690.94</strain>
    </source>
</reference>
<dbReference type="Proteomes" id="UP000799764">
    <property type="component" value="Unassembled WGS sequence"/>
</dbReference>
<keyword evidence="6" id="KW-0788">Thiol protease</keyword>
<keyword evidence="5 10" id="KW-0378">Hydrolase</keyword>
<comment type="caution">
    <text evidence="10">The sequence shown here is derived from an EMBL/GenBank/DDBJ whole genome shotgun (WGS) entry which is preliminary data.</text>
</comment>
<evidence type="ECO:0000313" key="11">
    <source>
        <dbReference type="Proteomes" id="UP000799764"/>
    </source>
</evidence>
<keyword evidence="7" id="KW-0175">Coiled coil</keyword>
<comment type="catalytic activity">
    <reaction evidence="1">
        <text>Thiol-dependent hydrolysis of ester, thioester, amide, peptide and isopeptide bonds formed by the C-terminal Gly of ubiquitin (a 76-residue protein attached to proteins as an intracellular targeting signal).</text>
        <dbReference type="EC" id="3.4.19.12"/>
    </reaction>
</comment>
<dbReference type="Pfam" id="PF00443">
    <property type="entry name" value="UCH"/>
    <property type="match status" value="1"/>
</dbReference>
<dbReference type="PANTHER" id="PTHR43982:SF6">
    <property type="entry name" value="UBIQUITIN CARBOXYL-TERMINAL HYDROLASE 2-RELATED"/>
    <property type="match status" value="1"/>
</dbReference>
<dbReference type="Gene3D" id="3.90.70.10">
    <property type="entry name" value="Cysteine proteinases"/>
    <property type="match status" value="2"/>
</dbReference>
<feature type="compositionally biased region" description="Low complexity" evidence="8">
    <location>
        <begin position="1038"/>
        <end position="1049"/>
    </location>
</feature>
<evidence type="ECO:0000256" key="6">
    <source>
        <dbReference type="ARBA" id="ARBA00022807"/>
    </source>
</evidence>
<name>A0A9P4PI90_9PLEO</name>
<feature type="compositionally biased region" description="Polar residues" evidence="8">
    <location>
        <begin position="1187"/>
        <end position="1196"/>
    </location>
</feature>
<feature type="compositionally biased region" description="Polar residues" evidence="8">
    <location>
        <begin position="795"/>
        <end position="807"/>
    </location>
</feature>
<feature type="coiled-coil region" evidence="7">
    <location>
        <begin position="978"/>
        <end position="1005"/>
    </location>
</feature>
<dbReference type="EMBL" id="MU001501">
    <property type="protein sequence ID" value="KAF2444432.1"/>
    <property type="molecule type" value="Genomic_DNA"/>
</dbReference>
<evidence type="ECO:0000313" key="10">
    <source>
        <dbReference type="EMBL" id="KAF2444432.1"/>
    </source>
</evidence>
<evidence type="ECO:0000256" key="4">
    <source>
        <dbReference type="ARBA" id="ARBA00022786"/>
    </source>
</evidence>
<dbReference type="GO" id="GO:0004843">
    <property type="term" value="F:cysteine-type deubiquitinase activity"/>
    <property type="evidence" value="ECO:0007669"/>
    <property type="project" value="UniProtKB-EC"/>
</dbReference>
<evidence type="ECO:0000256" key="1">
    <source>
        <dbReference type="ARBA" id="ARBA00000707"/>
    </source>
</evidence>
<dbReference type="OrthoDB" id="2420415at2759"/>
<gene>
    <name evidence="10" type="ORF">P171DRAFT_32442</name>
</gene>
<dbReference type="PANTHER" id="PTHR43982">
    <property type="entry name" value="UBIQUITIN CARBOXYL-TERMINAL HYDROLASE"/>
    <property type="match status" value="1"/>
</dbReference>